<evidence type="ECO:0000313" key="2">
    <source>
        <dbReference type="EMBL" id="CAL6089288.1"/>
    </source>
</evidence>
<gene>
    <name evidence="1" type="ORF">HINF_LOCUS55070</name>
    <name evidence="2" type="ORF">HINF_LOCUS64761</name>
</gene>
<protein>
    <submittedName>
        <fullName evidence="1">Uncharacterized protein</fullName>
    </submittedName>
</protein>
<organism evidence="1">
    <name type="scientific">Hexamita inflata</name>
    <dbReference type="NCBI Taxonomy" id="28002"/>
    <lineage>
        <taxon>Eukaryota</taxon>
        <taxon>Metamonada</taxon>
        <taxon>Diplomonadida</taxon>
        <taxon>Hexamitidae</taxon>
        <taxon>Hexamitinae</taxon>
        <taxon>Hexamita</taxon>
    </lineage>
</organism>
<dbReference type="AlphaFoldDB" id="A0AA86QZD2"/>
<keyword evidence="3" id="KW-1185">Reference proteome</keyword>
<sequence>MRNVTSRSTLMDQLSSGDCVEMKLYKLLLGLQMGVYAYEMNQGINMSGYAAFEEIFQMFRSVMEQVLT</sequence>
<comment type="caution">
    <text evidence="1">The sequence shown here is derived from an EMBL/GenBank/DDBJ whole genome shotgun (WGS) entry which is preliminary data.</text>
</comment>
<reference evidence="1" key="1">
    <citation type="submission" date="2023-06" db="EMBL/GenBank/DDBJ databases">
        <authorList>
            <person name="Kurt Z."/>
        </authorList>
    </citation>
    <scope>NUCLEOTIDE SEQUENCE</scope>
</reference>
<dbReference type="Proteomes" id="UP001642409">
    <property type="component" value="Unassembled WGS sequence"/>
</dbReference>
<evidence type="ECO:0000313" key="1">
    <source>
        <dbReference type="EMBL" id="CAI9967425.1"/>
    </source>
</evidence>
<proteinExistence type="predicted"/>
<evidence type="ECO:0000313" key="3">
    <source>
        <dbReference type="Proteomes" id="UP001642409"/>
    </source>
</evidence>
<accession>A0AA86QZD2</accession>
<dbReference type="EMBL" id="CATOUU010001023">
    <property type="protein sequence ID" value="CAI9967425.1"/>
    <property type="molecule type" value="Genomic_DNA"/>
</dbReference>
<dbReference type="EMBL" id="CAXDID020000418">
    <property type="protein sequence ID" value="CAL6089288.1"/>
    <property type="molecule type" value="Genomic_DNA"/>
</dbReference>
<reference evidence="2 3" key="2">
    <citation type="submission" date="2024-07" db="EMBL/GenBank/DDBJ databases">
        <authorList>
            <person name="Akdeniz Z."/>
        </authorList>
    </citation>
    <scope>NUCLEOTIDE SEQUENCE [LARGE SCALE GENOMIC DNA]</scope>
</reference>
<name>A0AA86QZD2_9EUKA</name>